<feature type="transmembrane region" description="Helical" evidence="1">
    <location>
        <begin position="149"/>
        <end position="167"/>
    </location>
</feature>
<dbReference type="Proteomes" id="UP000806285">
    <property type="component" value="Unassembled WGS sequence"/>
</dbReference>
<feature type="transmembrane region" description="Helical" evidence="1">
    <location>
        <begin position="187"/>
        <end position="209"/>
    </location>
</feature>
<protein>
    <recommendedName>
        <fullName evidence="2">DUF6989 domain-containing protein</fullName>
    </recommendedName>
</protein>
<comment type="caution">
    <text evidence="3">The sequence shown here is derived from an EMBL/GenBank/DDBJ whole genome shotgun (WGS) entry which is preliminary data.</text>
</comment>
<organism evidence="3 4">
    <name type="scientific">Ramlibacter pallidus</name>
    <dbReference type="NCBI Taxonomy" id="2780087"/>
    <lineage>
        <taxon>Bacteria</taxon>
        <taxon>Pseudomonadati</taxon>
        <taxon>Pseudomonadota</taxon>
        <taxon>Betaproteobacteria</taxon>
        <taxon>Burkholderiales</taxon>
        <taxon>Comamonadaceae</taxon>
        <taxon>Ramlibacter</taxon>
    </lineage>
</organism>
<feature type="transmembrane region" description="Helical" evidence="1">
    <location>
        <begin position="81"/>
        <end position="101"/>
    </location>
</feature>
<feature type="transmembrane region" description="Helical" evidence="1">
    <location>
        <begin position="216"/>
        <end position="237"/>
    </location>
</feature>
<feature type="domain" description="DUF6989" evidence="2">
    <location>
        <begin position="93"/>
        <end position="237"/>
    </location>
</feature>
<accession>A0ABR9S2R8</accession>
<feature type="transmembrane region" description="Helical" evidence="1">
    <location>
        <begin position="54"/>
        <end position="72"/>
    </location>
</feature>
<reference evidence="3 4" key="1">
    <citation type="submission" date="2020-10" db="EMBL/GenBank/DDBJ databases">
        <title>Ramlibacter sp. HM2 16S ribosomal RNA gene Genome sequencing and assembly.</title>
        <authorList>
            <person name="Kang M."/>
        </authorList>
    </citation>
    <scope>NUCLEOTIDE SEQUENCE [LARGE SCALE GENOMIC DNA]</scope>
    <source>
        <strain evidence="3 4">HM2</strain>
    </source>
</reference>
<keyword evidence="1" id="KW-0812">Transmembrane</keyword>
<evidence type="ECO:0000256" key="1">
    <source>
        <dbReference type="SAM" id="Phobius"/>
    </source>
</evidence>
<dbReference type="InterPro" id="IPR054258">
    <property type="entry name" value="DUF6989"/>
</dbReference>
<dbReference type="RefSeq" id="WP_193676431.1">
    <property type="nucleotide sequence ID" value="NZ_JADDIV010000003.1"/>
</dbReference>
<gene>
    <name evidence="3" type="ORF">IM787_09470</name>
</gene>
<name>A0ABR9S2R8_9BURK</name>
<evidence type="ECO:0000313" key="3">
    <source>
        <dbReference type="EMBL" id="MBE7367795.1"/>
    </source>
</evidence>
<feature type="transmembrane region" description="Helical" evidence="1">
    <location>
        <begin position="121"/>
        <end position="142"/>
    </location>
</feature>
<dbReference type="EMBL" id="JADDIV010000003">
    <property type="protein sequence ID" value="MBE7367795.1"/>
    <property type="molecule type" value="Genomic_DNA"/>
</dbReference>
<keyword evidence="4" id="KW-1185">Reference proteome</keyword>
<evidence type="ECO:0000259" key="2">
    <source>
        <dbReference type="Pfam" id="PF22497"/>
    </source>
</evidence>
<feature type="transmembrane region" description="Helical" evidence="1">
    <location>
        <begin position="28"/>
        <end position="48"/>
    </location>
</feature>
<keyword evidence="1" id="KW-1133">Transmembrane helix</keyword>
<dbReference type="Pfam" id="PF22497">
    <property type="entry name" value="DUF6989"/>
    <property type="match status" value="1"/>
</dbReference>
<keyword evidence="1" id="KW-0472">Membrane</keyword>
<evidence type="ECO:0000313" key="4">
    <source>
        <dbReference type="Proteomes" id="UP000806285"/>
    </source>
</evidence>
<proteinExistence type="predicted"/>
<sequence length="250" mass="27452">MDGTRGIEPGADLAGAVRQGVSDEAARMRFIVAAMALVAGSNTVGALTHAGPRFALYSTLFTFAVMVGWTAWRRDPVLARWLLLGFVAGWLEIATDAWLVAQTRTLVYPTGEPMVWDSPLYMPFAWTLVLAQLGVVGGWLAQRMSLAKATLACALLGGSMIPLYEHLADHAGYWYYVDTPMVWNAPLYIILSEFLLSLPLVWMHGVALARPWRFSALLGLVAGLWMIPSVMLAWWLVGPCRAGWTFFGCT</sequence>